<keyword evidence="2" id="KW-0732">Signal</keyword>
<dbReference type="Pfam" id="PF04314">
    <property type="entry name" value="PCuAC"/>
    <property type="match status" value="1"/>
</dbReference>
<accession>A0A1H6DKR8</accession>
<evidence type="ECO:0000313" key="3">
    <source>
        <dbReference type="EMBL" id="SEG85774.1"/>
    </source>
</evidence>
<gene>
    <name evidence="3" type="ORF">SAMN04489712_11877</name>
</gene>
<dbReference type="AlphaFoldDB" id="A0A1H6DKR8"/>
<feature type="signal peptide" evidence="2">
    <location>
        <begin position="1"/>
        <end position="27"/>
    </location>
</feature>
<dbReference type="RefSeq" id="WP_103942596.1">
    <property type="nucleotide sequence ID" value="NZ_FNVO01000018.1"/>
</dbReference>
<dbReference type="InterPro" id="IPR036182">
    <property type="entry name" value="PCuAC_sf"/>
</dbReference>
<proteinExistence type="predicted"/>
<dbReference type="OrthoDB" id="3470693at2"/>
<protein>
    <submittedName>
        <fullName evidence="3">Copper(I)-binding protein</fullName>
    </submittedName>
</protein>
<evidence type="ECO:0000256" key="2">
    <source>
        <dbReference type="SAM" id="SignalP"/>
    </source>
</evidence>
<reference evidence="4" key="1">
    <citation type="submission" date="2016-10" db="EMBL/GenBank/DDBJ databases">
        <authorList>
            <person name="Varghese N."/>
            <person name="Submissions S."/>
        </authorList>
    </citation>
    <scope>NUCLEOTIDE SEQUENCE [LARGE SCALE GENOMIC DNA]</scope>
    <source>
        <strain evidence="4">DSM 43163</strain>
    </source>
</reference>
<dbReference type="Gene3D" id="2.60.40.1890">
    <property type="entry name" value="PCu(A)C copper chaperone"/>
    <property type="match status" value="1"/>
</dbReference>
<dbReference type="EMBL" id="FNVO01000018">
    <property type="protein sequence ID" value="SEG85774.1"/>
    <property type="molecule type" value="Genomic_DNA"/>
</dbReference>
<dbReference type="PROSITE" id="PS51257">
    <property type="entry name" value="PROKAR_LIPOPROTEIN"/>
    <property type="match status" value="1"/>
</dbReference>
<dbReference type="Proteomes" id="UP000236723">
    <property type="component" value="Unassembled WGS sequence"/>
</dbReference>
<feature type="region of interest" description="Disordered" evidence="1">
    <location>
        <begin position="195"/>
        <end position="235"/>
    </location>
</feature>
<dbReference type="SUPFAM" id="SSF110087">
    <property type="entry name" value="DR1885-like metal-binding protein"/>
    <property type="match status" value="1"/>
</dbReference>
<feature type="compositionally biased region" description="Low complexity" evidence="1">
    <location>
        <begin position="203"/>
        <end position="223"/>
    </location>
</feature>
<organism evidence="3 4">
    <name type="scientific">Thermomonospora echinospora</name>
    <dbReference type="NCBI Taxonomy" id="1992"/>
    <lineage>
        <taxon>Bacteria</taxon>
        <taxon>Bacillati</taxon>
        <taxon>Actinomycetota</taxon>
        <taxon>Actinomycetes</taxon>
        <taxon>Streptosporangiales</taxon>
        <taxon>Thermomonosporaceae</taxon>
        <taxon>Thermomonospora</taxon>
    </lineage>
</organism>
<evidence type="ECO:0000256" key="1">
    <source>
        <dbReference type="SAM" id="MobiDB-lite"/>
    </source>
</evidence>
<dbReference type="InterPro" id="IPR007410">
    <property type="entry name" value="LpqE-like"/>
</dbReference>
<name>A0A1H6DKR8_9ACTN</name>
<sequence length="235" mass="23826">MIRNSRRVFALTVAGAVAFAPVMSGCAAGHAPQTAMPTQLTEGLNVSVPEGAARSEIDIRNMFVLGPAAGPTATPTAGPAAPGSSVPLYGTFINQVRGRADRLVAVTSPSFRQAQITGGGVVLPAATESGGQAVRLFAQQGQTPPVVLQGLTTPLLGGETIRLTLRFEKAGSITVPVPVVPQQGEYATYAAVPTPTPAPTGVPPVTESPTVQQTVTPGITQTPVPTPTVPSASPH</sequence>
<feature type="chain" id="PRO_5009295978" evidence="2">
    <location>
        <begin position="28"/>
        <end position="235"/>
    </location>
</feature>
<evidence type="ECO:0000313" key="4">
    <source>
        <dbReference type="Proteomes" id="UP000236723"/>
    </source>
</evidence>
<keyword evidence="4" id="KW-1185">Reference proteome</keyword>